<dbReference type="SUPFAM" id="SSF51445">
    <property type="entry name" value="(Trans)glycosidases"/>
    <property type="match status" value="1"/>
</dbReference>
<proteinExistence type="predicted"/>
<keyword evidence="2" id="KW-1185">Reference proteome</keyword>
<dbReference type="EMBL" id="JBHRZS010000007">
    <property type="protein sequence ID" value="MFC3881322.1"/>
    <property type="molecule type" value="Genomic_DNA"/>
</dbReference>
<dbReference type="InterPro" id="IPR017853">
    <property type="entry name" value="GH"/>
</dbReference>
<evidence type="ECO:0000313" key="1">
    <source>
        <dbReference type="EMBL" id="MFC3881322.1"/>
    </source>
</evidence>
<name>A0ABV8AWQ2_9BACT</name>
<evidence type="ECO:0008006" key="3">
    <source>
        <dbReference type="Google" id="ProtNLM"/>
    </source>
</evidence>
<comment type="caution">
    <text evidence="1">The sequence shown here is derived from an EMBL/GenBank/DDBJ whole genome shotgun (WGS) entry which is preliminary data.</text>
</comment>
<dbReference type="RefSeq" id="WP_377906663.1">
    <property type="nucleotide sequence ID" value="NZ_JBHRZS010000007.1"/>
</dbReference>
<dbReference type="Proteomes" id="UP001595805">
    <property type="component" value="Unassembled WGS sequence"/>
</dbReference>
<dbReference type="Gene3D" id="3.20.20.80">
    <property type="entry name" value="Glycosidases"/>
    <property type="match status" value="1"/>
</dbReference>
<evidence type="ECO:0000313" key="2">
    <source>
        <dbReference type="Proteomes" id="UP001595805"/>
    </source>
</evidence>
<accession>A0ABV8AWQ2</accession>
<organism evidence="1 2">
    <name type="scientific">Algoriphagus namhaensis</name>
    <dbReference type="NCBI Taxonomy" id="915353"/>
    <lineage>
        <taxon>Bacteria</taxon>
        <taxon>Pseudomonadati</taxon>
        <taxon>Bacteroidota</taxon>
        <taxon>Cytophagia</taxon>
        <taxon>Cytophagales</taxon>
        <taxon>Cyclobacteriaceae</taxon>
        <taxon>Algoriphagus</taxon>
    </lineage>
</organism>
<gene>
    <name evidence="1" type="ORF">ACFOSV_14105</name>
</gene>
<reference evidence="2" key="1">
    <citation type="journal article" date="2019" name="Int. J. Syst. Evol. Microbiol.">
        <title>The Global Catalogue of Microorganisms (GCM) 10K type strain sequencing project: providing services to taxonomists for standard genome sequencing and annotation.</title>
        <authorList>
            <consortium name="The Broad Institute Genomics Platform"/>
            <consortium name="The Broad Institute Genome Sequencing Center for Infectious Disease"/>
            <person name="Wu L."/>
            <person name="Ma J."/>
        </authorList>
    </citation>
    <scope>NUCLEOTIDE SEQUENCE [LARGE SCALE GENOMIC DNA]</scope>
    <source>
        <strain evidence="2">CCUG 60523</strain>
    </source>
</reference>
<sequence length="485" mass="55345">MKFLKLICICLLFPFFGFGQNPIKLLPENPHYFKYEGKPLALITSAEHYGALLNADFDFAKYLNTLHEDGMNYTRIFMGSYFEIPGTSFGIKNNTLAPEPGKVLTPWKTVNENGRIKYDWSIYNPAYFQRLKDFMTLAQKQDIIVEITFFSSIYRDEHWDISPENPANRINAESESLDRKLAHTKENGELLALQKGYVQKLVRELNDYDNFFFEIQNEPWSDRGVKVLNLMNKYVTNGPNWMEEVEYADQLSLDWQNEMIETIVATEADLPKKHLIAQNFTNFKAPLFDVSPHVSIVNFHYNWPESVDWNYHLNRVIGFDESGFAGNDDWVYRRQAWAFMMSGGGLFNHLDYSFFVGKEDGTGINEAPGGGSSTFRKEMNTLSEFIHSLNLPAVKPAAYRMISSPGLIGFTLDDGAGGLAAYVIEAGKPMSSVEFEIEPGEYEVILLDPISGERKVVNTYQIKASRLVLGLNLTQGETVIHIRKK</sequence>
<protein>
    <recommendedName>
        <fullName evidence="3">Cellulase (Glycosyl hydrolase family 5)</fullName>
    </recommendedName>
</protein>